<dbReference type="AlphaFoldDB" id="A0AAN9MUS8"/>
<proteinExistence type="predicted"/>
<dbReference type="Proteomes" id="UP001367508">
    <property type="component" value="Unassembled WGS sequence"/>
</dbReference>
<organism evidence="1 2">
    <name type="scientific">Canavalia gladiata</name>
    <name type="common">Sword bean</name>
    <name type="synonym">Dolichos gladiatus</name>
    <dbReference type="NCBI Taxonomy" id="3824"/>
    <lineage>
        <taxon>Eukaryota</taxon>
        <taxon>Viridiplantae</taxon>
        <taxon>Streptophyta</taxon>
        <taxon>Embryophyta</taxon>
        <taxon>Tracheophyta</taxon>
        <taxon>Spermatophyta</taxon>
        <taxon>Magnoliopsida</taxon>
        <taxon>eudicotyledons</taxon>
        <taxon>Gunneridae</taxon>
        <taxon>Pentapetalae</taxon>
        <taxon>rosids</taxon>
        <taxon>fabids</taxon>
        <taxon>Fabales</taxon>
        <taxon>Fabaceae</taxon>
        <taxon>Papilionoideae</taxon>
        <taxon>50 kb inversion clade</taxon>
        <taxon>NPAAA clade</taxon>
        <taxon>indigoferoid/millettioid clade</taxon>
        <taxon>Phaseoleae</taxon>
        <taxon>Canavalia</taxon>
    </lineage>
</organism>
<keyword evidence="2" id="KW-1185">Reference proteome</keyword>
<evidence type="ECO:0000313" key="2">
    <source>
        <dbReference type="Proteomes" id="UP001367508"/>
    </source>
</evidence>
<evidence type="ECO:0000313" key="1">
    <source>
        <dbReference type="EMBL" id="KAK7361062.1"/>
    </source>
</evidence>
<accession>A0AAN9MUS8</accession>
<protein>
    <submittedName>
        <fullName evidence="1">Uncharacterized protein</fullName>
    </submittedName>
</protein>
<gene>
    <name evidence="1" type="ORF">VNO77_03091</name>
</gene>
<comment type="caution">
    <text evidence="1">The sequence shown here is derived from an EMBL/GenBank/DDBJ whole genome shotgun (WGS) entry which is preliminary data.</text>
</comment>
<sequence>MVPIAIPDMEEHNAHKTVNTSSPMTAFIAPNIFAFRTSEKKKNKLCLTHSPNSLSEETHLYDATISGSAEDDLRPCLVKGKCGLF</sequence>
<name>A0AAN9MUS8_CANGL</name>
<reference evidence="1 2" key="1">
    <citation type="submission" date="2024-01" db="EMBL/GenBank/DDBJ databases">
        <title>The genomes of 5 underutilized Papilionoideae crops provide insights into root nodulation and disease resistanc.</title>
        <authorList>
            <person name="Jiang F."/>
        </authorList>
    </citation>
    <scope>NUCLEOTIDE SEQUENCE [LARGE SCALE GENOMIC DNA]</scope>
    <source>
        <strain evidence="1">LVBAO_FW01</strain>
        <tissue evidence="1">Leaves</tissue>
    </source>
</reference>
<dbReference type="EMBL" id="JAYMYQ010000001">
    <property type="protein sequence ID" value="KAK7361062.1"/>
    <property type="molecule type" value="Genomic_DNA"/>
</dbReference>